<keyword evidence="2" id="KW-0812">Transmembrane</keyword>
<proteinExistence type="predicted"/>
<evidence type="ECO:0000313" key="4">
    <source>
        <dbReference type="Proteomes" id="UP001201262"/>
    </source>
</evidence>
<dbReference type="RefSeq" id="XP_046070079.1">
    <property type="nucleotide sequence ID" value="XM_046209814.1"/>
</dbReference>
<sequence>MAELHGEHQYKTPSGNRPNTIKLAHPFRLPSDPAKNPSGKFFGTADVSAAINGIIASSNVGPGTGNGNGNVAWSLPHSSMGNADSNVHSTISNQLGFKQSSVSTSTAVHPNKTNNLFVCNLNRFSPSDSSTPEPANLFSKSEKTASNGKTEPTNSLEWDSENPPIKKFLPPSSIRRASALSPRNLKRGTRGSPLALSIFNSENRNSRAAVGPKSAHTLPRAFLENMDLSSQQKKQPSQQMPLLPPTVSSASPLNTDFQPLLRPTGPFLSLQGEKENPSLELLKLTRADLRELSQHIKISGASQQASVHKIEALLGEIHKQQKETSGVLEKMLQLKVDKKNTVDFEGVVDGSLKFMAEIVSFLLFFLFPSLLISKV</sequence>
<keyword evidence="2" id="KW-1133">Transmembrane helix</keyword>
<keyword evidence="2" id="KW-0472">Membrane</keyword>
<evidence type="ECO:0000256" key="1">
    <source>
        <dbReference type="SAM" id="MobiDB-lite"/>
    </source>
</evidence>
<feature type="region of interest" description="Disordered" evidence="1">
    <location>
        <begin position="125"/>
        <end position="190"/>
    </location>
</feature>
<accession>A0AAD4KRJ5</accession>
<protein>
    <submittedName>
        <fullName evidence="3">Uncharacterized protein</fullName>
    </submittedName>
</protein>
<gene>
    <name evidence="3" type="ORF">BGW36DRAFT_193515</name>
</gene>
<reference evidence="3" key="1">
    <citation type="submission" date="2021-12" db="EMBL/GenBank/DDBJ databases">
        <title>Convergent genome expansion in fungi linked to evolution of root-endophyte symbiosis.</title>
        <authorList>
            <consortium name="DOE Joint Genome Institute"/>
            <person name="Ke Y.-H."/>
            <person name="Bonito G."/>
            <person name="Liao H.-L."/>
            <person name="Looney B."/>
            <person name="Rojas-Flechas A."/>
            <person name="Nash J."/>
            <person name="Hameed K."/>
            <person name="Schadt C."/>
            <person name="Martin F."/>
            <person name="Crous P.W."/>
            <person name="Miettinen O."/>
            <person name="Magnuson J.K."/>
            <person name="Labbe J."/>
            <person name="Jacobson D."/>
            <person name="Doktycz M.J."/>
            <person name="Veneault-Fourrey C."/>
            <person name="Kuo A."/>
            <person name="Mondo S."/>
            <person name="Calhoun S."/>
            <person name="Riley R."/>
            <person name="Ohm R."/>
            <person name="LaButti K."/>
            <person name="Andreopoulos B."/>
            <person name="Pangilinan J."/>
            <person name="Nolan M."/>
            <person name="Tritt A."/>
            <person name="Clum A."/>
            <person name="Lipzen A."/>
            <person name="Daum C."/>
            <person name="Barry K."/>
            <person name="Grigoriev I.V."/>
            <person name="Vilgalys R."/>
        </authorList>
    </citation>
    <scope>NUCLEOTIDE SEQUENCE</scope>
    <source>
        <strain evidence="3">PMI_201</strain>
    </source>
</reference>
<dbReference type="GeneID" id="70240101"/>
<evidence type="ECO:0000256" key="2">
    <source>
        <dbReference type="SAM" id="Phobius"/>
    </source>
</evidence>
<organism evidence="3 4">
    <name type="scientific">Talaromyces proteolyticus</name>
    <dbReference type="NCBI Taxonomy" id="1131652"/>
    <lineage>
        <taxon>Eukaryota</taxon>
        <taxon>Fungi</taxon>
        <taxon>Dikarya</taxon>
        <taxon>Ascomycota</taxon>
        <taxon>Pezizomycotina</taxon>
        <taxon>Eurotiomycetes</taxon>
        <taxon>Eurotiomycetidae</taxon>
        <taxon>Eurotiales</taxon>
        <taxon>Trichocomaceae</taxon>
        <taxon>Talaromyces</taxon>
        <taxon>Talaromyces sect. Bacilispori</taxon>
    </lineage>
</organism>
<keyword evidence="4" id="KW-1185">Reference proteome</keyword>
<comment type="caution">
    <text evidence="3">The sequence shown here is derived from an EMBL/GenBank/DDBJ whole genome shotgun (WGS) entry which is preliminary data.</text>
</comment>
<evidence type="ECO:0000313" key="3">
    <source>
        <dbReference type="EMBL" id="KAH8694937.1"/>
    </source>
</evidence>
<dbReference type="EMBL" id="JAJTJA010000008">
    <property type="protein sequence ID" value="KAH8694937.1"/>
    <property type="molecule type" value="Genomic_DNA"/>
</dbReference>
<name>A0AAD4KRJ5_9EURO</name>
<dbReference type="Proteomes" id="UP001201262">
    <property type="component" value="Unassembled WGS sequence"/>
</dbReference>
<feature type="transmembrane region" description="Helical" evidence="2">
    <location>
        <begin position="354"/>
        <end position="372"/>
    </location>
</feature>
<dbReference type="AlphaFoldDB" id="A0AAD4KRJ5"/>
<feature type="compositionally biased region" description="Polar residues" evidence="1">
    <location>
        <begin position="144"/>
        <end position="157"/>
    </location>
</feature>